<accession>A0A061QHS6</accession>
<proteinExistence type="predicted"/>
<reference evidence="1" key="1">
    <citation type="submission" date="2014-05" db="EMBL/GenBank/DDBJ databases">
        <title>The transcriptome of the halophilic microalga Tetraselmis sp. GSL018 isolated from the Great Salt Lake, Utah.</title>
        <authorList>
            <person name="Jinkerson R.E."/>
            <person name="D'Adamo S."/>
            <person name="Posewitz M.C."/>
        </authorList>
    </citation>
    <scope>NUCLEOTIDE SEQUENCE</scope>
    <source>
        <strain evidence="1">GSL018</strain>
    </source>
</reference>
<feature type="non-terminal residue" evidence="1">
    <location>
        <position position="1"/>
    </location>
</feature>
<feature type="non-terminal residue" evidence="1">
    <location>
        <position position="72"/>
    </location>
</feature>
<gene>
    <name evidence="1" type="ORF">TSPGSL018_30016</name>
</gene>
<sequence length="72" mass="8044">TEEGPSVSRWQWPRLSRKNGAGWPIVWVCMERGITKHMVCLVEGRLWNACKRTIRSAALSASPRGPSGKGPR</sequence>
<organism evidence="1">
    <name type="scientific">Tetraselmis sp. GSL018</name>
    <dbReference type="NCBI Taxonomy" id="582737"/>
    <lineage>
        <taxon>Eukaryota</taxon>
        <taxon>Viridiplantae</taxon>
        <taxon>Chlorophyta</taxon>
        <taxon>core chlorophytes</taxon>
        <taxon>Chlorodendrophyceae</taxon>
        <taxon>Chlorodendrales</taxon>
        <taxon>Chlorodendraceae</taxon>
        <taxon>Tetraselmis</taxon>
    </lineage>
</organism>
<evidence type="ECO:0000313" key="1">
    <source>
        <dbReference type="EMBL" id="JAC60027.1"/>
    </source>
</evidence>
<dbReference type="AlphaFoldDB" id="A0A061QHS6"/>
<name>A0A061QHS6_9CHLO</name>
<dbReference type="EMBL" id="GBEZ01027267">
    <property type="protein sequence ID" value="JAC60027.1"/>
    <property type="molecule type" value="Transcribed_RNA"/>
</dbReference>
<protein>
    <submittedName>
        <fullName evidence="1">Uncharacterized protein</fullName>
    </submittedName>
</protein>